<dbReference type="RefSeq" id="WP_190421218.1">
    <property type="nucleotide sequence ID" value="NZ_JAMPKK010000047.1"/>
</dbReference>
<accession>A0ABV0JVB7</accession>
<feature type="transmembrane region" description="Helical" evidence="1">
    <location>
        <begin position="12"/>
        <end position="35"/>
    </location>
</feature>
<evidence type="ECO:0000256" key="1">
    <source>
        <dbReference type="SAM" id="Phobius"/>
    </source>
</evidence>
<sequence>METKQNQHRLLIIAGILLGMGFAGFFDGIMLHQILQWHHMLTSVQPTTNIGNFEVNTFWDGLFNASTYAMTIAGLVLLWRAGLRGDFVGKSKTFGGALLVGAGAFNVIEGIINHHILGIHHVKSGPNELAWDIGFLILGALLVVVGGILWRDGGREIAPTEIKS</sequence>
<keyword evidence="1" id="KW-0812">Transmembrane</keyword>
<evidence type="ECO:0000313" key="2">
    <source>
        <dbReference type="EMBL" id="MEP0866601.1"/>
    </source>
</evidence>
<keyword evidence="1" id="KW-1133">Transmembrane helix</keyword>
<proteinExistence type="predicted"/>
<protein>
    <submittedName>
        <fullName evidence="2">DUF2243 domain-containing protein</fullName>
    </submittedName>
</protein>
<keyword evidence="1" id="KW-0472">Membrane</keyword>
<feature type="transmembrane region" description="Helical" evidence="1">
    <location>
        <begin position="129"/>
        <end position="150"/>
    </location>
</feature>
<dbReference type="Pfam" id="PF10002">
    <property type="entry name" value="DUF2243"/>
    <property type="match status" value="1"/>
</dbReference>
<dbReference type="InterPro" id="IPR018719">
    <property type="entry name" value="DUF2243_membrane"/>
</dbReference>
<gene>
    <name evidence="2" type="ORF">NDI37_19270</name>
</gene>
<evidence type="ECO:0000313" key="3">
    <source>
        <dbReference type="Proteomes" id="UP001442494"/>
    </source>
</evidence>
<keyword evidence="3" id="KW-1185">Reference proteome</keyword>
<reference evidence="2 3" key="1">
    <citation type="submission" date="2022-04" db="EMBL/GenBank/DDBJ databases">
        <title>Positive selection, recombination, and allopatry shape intraspecific diversity of widespread and dominant cyanobacteria.</title>
        <authorList>
            <person name="Wei J."/>
            <person name="Shu W."/>
            <person name="Hu C."/>
        </authorList>
    </citation>
    <scope>NUCLEOTIDE SEQUENCE [LARGE SCALE GENOMIC DNA]</scope>
    <source>
        <strain evidence="2 3">GB2-A5</strain>
    </source>
</reference>
<name>A0ABV0JVB7_9CYAN</name>
<feature type="transmembrane region" description="Helical" evidence="1">
    <location>
        <begin position="62"/>
        <end position="82"/>
    </location>
</feature>
<dbReference type="Proteomes" id="UP001442494">
    <property type="component" value="Unassembled WGS sequence"/>
</dbReference>
<feature type="transmembrane region" description="Helical" evidence="1">
    <location>
        <begin position="94"/>
        <end position="117"/>
    </location>
</feature>
<comment type="caution">
    <text evidence="2">The sequence shown here is derived from an EMBL/GenBank/DDBJ whole genome shotgun (WGS) entry which is preliminary data.</text>
</comment>
<dbReference type="EMBL" id="JAMPKK010000047">
    <property type="protein sequence ID" value="MEP0866601.1"/>
    <property type="molecule type" value="Genomic_DNA"/>
</dbReference>
<organism evidence="2 3">
    <name type="scientific">Funiculus sociatus GB2-A5</name>
    <dbReference type="NCBI Taxonomy" id="2933946"/>
    <lineage>
        <taxon>Bacteria</taxon>
        <taxon>Bacillati</taxon>
        <taxon>Cyanobacteriota</taxon>
        <taxon>Cyanophyceae</taxon>
        <taxon>Coleofasciculales</taxon>
        <taxon>Coleofasciculaceae</taxon>
        <taxon>Funiculus</taxon>
    </lineage>
</organism>